<protein>
    <submittedName>
        <fullName evidence="1">Uncharacterized protein</fullName>
    </submittedName>
</protein>
<proteinExistence type="predicted"/>
<name>A0A3P6F3G5_BRAOL</name>
<gene>
    <name evidence="1" type="ORF">BOLC7T43489H</name>
</gene>
<organism evidence="1">
    <name type="scientific">Brassica oleracea</name>
    <name type="common">Wild cabbage</name>
    <dbReference type="NCBI Taxonomy" id="3712"/>
    <lineage>
        <taxon>Eukaryota</taxon>
        <taxon>Viridiplantae</taxon>
        <taxon>Streptophyta</taxon>
        <taxon>Embryophyta</taxon>
        <taxon>Tracheophyta</taxon>
        <taxon>Spermatophyta</taxon>
        <taxon>Magnoliopsida</taxon>
        <taxon>eudicotyledons</taxon>
        <taxon>Gunneridae</taxon>
        <taxon>Pentapetalae</taxon>
        <taxon>rosids</taxon>
        <taxon>malvids</taxon>
        <taxon>Brassicales</taxon>
        <taxon>Brassicaceae</taxon>
        <taxon>Brassiceae</taxon>
        <taxon>Brassica</taxon>
    </lineage>
</organism>
<dbReference type="AlphaFoldDB" id="A0A3P6F3G5"/>
<sequence>MDCIHLESDSFQLIKAIQQEEPIIEIHGVLADIFHFTK</sequence>
<dbReference type="EMBL" id="LR031876">
    <property type="protein sequence ID" value="VDD37929.1"/>
    <property type="molecule type" value="Genomic_DNA"/>
</dbReference>
<accession>A0A3P6F3G5</accession>
<evidence type="ECO:0000313" key="1">
    <source>
        <dbReference type="EMBL" id="VDD37929.1"/>
    </source>
</evidence>
<reference evidence="1" key="1">
    <citation type="submission" date="2018-11" db="EMBL/GenBank/DDBJ databases">
        <authorList>
            <consortium name="Genoscope - CEA"/>
            <person name="William W."/>
        </authorList>
    </citation>
    <scope>NUCLEOTIDE SEQUENCE</scope>
</reference>